<evidence type="ECO:0000259" key="2">
    <source>
        <dbReference type="Pfam" id="PF01266"/>
    </source>
</evidence>
<feature type="non-terminal residue" evidence="3">
    <location>
        <position position="1"/>
    </location>
</feature>
<dbReference type="PANTHER" id="PTHR13847">
    <property type="entry name" value="SARCOSINE DEHYDROGENASE-RELATED"/>
    <property type="match status" value="1"/>
</dbReference>
<sequence>VSGCSIAYNLALKGLENIVVVDKSYITSGSTGRCGAGVRQQWGTKMNCLIAKESIKFFENANKILEYDGDIEFKQEGYLLLASTNDEDKLFTNNVKLQQSLGIDARKLTCDEAKEIVPYLNTKDIVSATFCATDGHLNPFLLTDAYYKAAKRLGVTFLKDTEVLDIIVNKGEVKTVITNEGTISANIVVNAAGGYSKIIGEMVGIDIPVVSENHEILVTEPVEKTQGPMVMSFSKNIYCQQTPHGSFLMGRGK</sequence>
<comment type="caution">
    <text evidence="3">The sequence shown here is derived from an EMBL/GenBank/DDBJ whole genome shotgun (WGS) entry which is preliminary data.</text>
</comment>
<dbReference type="InterPro" id="IPR006076">
    <property type="entry name" value="FAD-dep_OxRdtase"/>
</dbReference>
<reference evidence="3" key="1">
    <citation type="journal article" date="2014" name="Front. Microbiol.">
        <title>High frequency of phylogenetically diverse reductive dehalogenase-homologous genes in deep subseafloor sedimentary metagenomes.</title>
        <authorList>
            <person name="Kawai M."/>
            <person name="Futagami T."/>
            <person name="Toyoda A."/>
            <person name="Takaki Y."/>
            <person name="Nishi S."/>
            <person name="Hori S."/>
            <person name="Arai W."/>
            <person name="Tsubouchi T."/>
            <person name="Morono Y."/>
            <person name="Uchiyama I."/>
            <person name="Ito T."/>
            <person name="Fujiyama A."/>
            <person name="Inagaki F."/>
            <person name="Takami H."/>
        </authorList>
    </citation>
    <scope>NUCLEOTIDE SEQUENCE</scope>
    <source>
        <strain evidence="3">Expedition CK06-06</strain>
    </source>
</reference>
<dbReference type="EMBL" id="BARS01040449">
    <property type="protein sequence ID" value="GAG35845.1"/>
    <property type="molecule type" value="Genomic_DNA"/>
</dbReference>
<gene>
    <name evidence="3" type="ORF">S01H1_61657</name>
</gene>
<accession>X0WYQ6</accession>
<organism evidence="3">
    <name type="scientific">marine sediment metagenome</name>
    <dbReference type="NCBI Taxonomy" id="412755"/>
    <lineage>
        <taxon>unclassified sequences</taxon>
        <taxon>metagenomes</taxon>
        <taxon>ecological metagenomes</taxon>
    </lineage>
</organism>
<dbReference type="AlphaFoldDB" id="X0WYQ6"/>
<dbReference type="InterPro" id="IPR036188">
    <property type="entry name" value="FAD/NAD-bd_sf"/>
</dbReference>
<dbReference type="GO" id="GO:0016491">
    <property type="term" value="F:oxidoreductase activity"/>
    <property type="evidence" value="ECO:0007669"/>
    <property type="project" value="UniProtKB-KW"/>
</dbReference>
<name>X0WYQ6_9ZZZZ</name>
<feature type="domain" description="FAD dependent oxidoreductase" evidence="2">
    <location>
        <begin position="1"/>
        <end position="251"/>
    </location>
</feature>
<dbReference type="GO" id="GO:0005737">
    <property type="term" value="C:cytoplasm"/>
    <property type="evidence" value="ECO:0007669"/>
    <property type="project" value="TreeGrafter"/>
</dbReference>
<proteinExistence type="predicted"/>
<dbReference type="SUPFAM" id="SSF51905">
    <property type="entry name" value="FAD/NAD(P)-binding domain"/>
    <property type="match status" value="1"/>
</dbReference>
<dbReference type="Gene3D" id="3.50.50.60">
    <property type="entry name" value="FAD/NAD(P)-binding domain"/>
    <property type="match status" value="1"/>
</dbReference>
<evidence type="ECO:0000256" key="1">
    <source>
        <dbReference type="ARBA" id="ARBA00023002"/>
    </source>
</evidence>
<evidence type="ECO:0000313" key="3">
    <source>
        <dbReference type="EMBL" id="GAG35845.1"/>
    </source>
</evidence>
<dbReference type="Pfam" id="PF01266">
    <property type="entry name" value="DAO"/>
    <property type="match status" value="1"/>
</dbReference>
<dbReference type="Gene3D" id="3.30.9.10">
    <property type="entry name" value="D-Amino Acid Oxidase, subunit A, domain 2"/>
    <property type="match status" value="1"/>
</dbReference>
<feature type="non-terminal residue" evidence="3">
    <location>
        <position position="253"/>
    </location>
</feature>
<keyword evidence="1" id="KW-0560">Oxidoreductase</keyword>
<protein>
    <recommendedName>
        <fullName evidence="2">FAD dependent oxidoreductase domain-containing protein</fullName>
    </recommendedName>
</protein>
<dbReference type="PANTHER" id="PTHR13847:SF287">
    <property type="entry name" value="FAD-DEPENDENT OXIDOREDUCTASE DOMAIN-CONTAINING PROTEIN 1"/>
    <property type="match status" value="1"/>
</dbReference>